<comment type="function">
    <text evidence="5">Catalyzes the synthesis of gamma-glutamylcysteine (gamma-GC). This compound is used as substrate for the biosynthesis of the low-molecular thiol compound ergothioneine.</text>
</comment>
<dbReference type="GO" id="GO:0006750">
    <property type="term" value="P:glutathione biosynthetic process"/>
    <property type="evidence" value="ECO:0007669"/>
    <property type="project" value="UniProtKB-UniRule"/>
</dbReference>
<dbReference type="PIRSF" id="PIRSF017901">
    <property type="entry name" value="GCL"/>
    <property type="match status" value="1"/>
</dbReference>
<dbReference type="InterPro" id="IPR035434">
    <property type="entry name" value="GCL_bact_plant"/>
</dbReference>
<dbReference type="SUPFAM" id="SSF55931">
    <property type="entry name" value="Glutamine synthetase/guanido kinase"/>
    <property type="match status" value="1"/>
</dbReference>
<dbReference type="InParanoid" id="E3JB02"/>
<evidence type="ECO:0000313" key="8">
    <source>
        <dbReference type="Proteomes" id="UP000002484"/>
    </source>
</evidence>
<evidence type="ECO:0000256" key="1">
    <source>
        <dbReference type="ARBA" id="ARBA00022598"/>
    </source>
</evidence>
<dbReference type="RefSeq" id="WP_013427734.1">
    <property type="nucleotide sequence ID" value="NC_014666.1"/>
</dbReference>
<dbReference type="Proteomes" id="UP000002484">
    <property type="component" value="Chromosome"/>
</dbReference>
<keyword evidence="3 5" id="KW-0067">ATP-binding</keyword>
<dbReference type="OrthoDB" id="9780152at2"/>
<dbReference type="STRING" id="298654.FraEuI1c_6653"/>
<dbReference type="Gene3D" id="3.30.590.20">
    <property type="match status" value="1"/>
</dbReference>
<protein>
    <recommendedName>
        <fullName evidence="5">Glutamate--cysteine ligase EgtA</fullName>
        <ecNumber evidence="5">6.3.2.2</ecNumber>
    </recommendedName>
    <alternativeName>
        <fullName evidence="5">Gamma-glutamylcysteine synthase</fullName>
        <shortName evidence="5">GCS</shortName>
        <shortName evidence="5">Gamma-ECS</shortName>
    </alternativeName>
</protein>
<dbReference type="PANTHER" id="PTHR34378:SF1">
    <property type="entry name" value="GLUTAMATE--CYSTEINE LIGASE, CHLOROPLASTIC"/>
    <property type="match status" value="1"/>
</dbReference>
<dbReference type="HOGENOM" id="CLU_037109_0_0_11"/>
<dbReference type="GO" id="GO:0052699">
    <property type="term" value="P:ergothioneine biosynthetic process"/>
    <property type="evidence" value="ECO:0007669"/>
    <property type="project" value="UniProtKB-UniRule"/>
</dbReference>
<proteinExistence type="inferred from homology"/>
<comment type="pathway">
    <text evidence="5">Amino-acid biosynthesis; ergothioneine biosynthesis.</text>
</comment>
<organism evidence="7 8">
    <name type="scientific">Pseudofrankia inefficax (strain DSM 45817 / CECT 9037 / DDB 130130 / EuI1c)</name>
    <name type="common">Frankia inefficax</name>
    <dbReference type="NCBI Taxonomy" id="298654"/>
    <lineage>
        <taxon>Bacteria</taxon>
        <taxon>Bacillati</taxon>
        <taxon>Actinomycetota</taxon>
        <taxon>Actinomycetes</taxon>
        <taxon>Frankiales</taxon>
        <taxon>Frankiaceae</taxon>
        <taxon>Pseudofrankia</taxon>
    </lineage>
</organism>
<keyword evidence="8" id="KW-1185">Reference proteome</keyword>
<dbReference type="Pfam" id="PF04107">
    <property type="entry name" value="GCS2"/>
    <property type="match status" value="1"/>
</dbReference>
<keyword evidence="1 5" id="KW-0436">Ligase</keyword>
<evidence type="ECO:0000256" key="3">
    <source>
        <dbReference type="ARBA" id="ARBA00022840"/>
    </source>
</evidence>
<dbReference type="UniPathway" id="UPA01014"/>
<evidence type="ECO:0000256" key="2">
    <source>
        <dbReference type="ARBA" id="ARBA00022741"/>
    </source>
</evidence>
<evidence type="ECO:0000256" key="6">
    <source>
        <dbReference type="PIRNR" id="PIRNR017901"/>
    </source>
</evidence>
<comment type="catalytic activity">
    <reaction evidence="4 5 6">
        <text>L-cysteine + L-glutamate + ATP = gamma-L-glutamyl-L-cysteine + ADP + phosphate + H(+)</text>
        <dbReference type="Rhea" id="RHEA:13285"/>
        <dbReference type="ChEBI" id="CHEBI:15378"/>
        <dbReference type="ChEBI" id="CHEBI:29985"/>
        <dbReference type="ChEBI" id="CHEBI:30616"/>
        <dbReference type="ChEBI" id="CHEBI:35235"/>
        <dbReference type="ChEBI" id="CHEBI:43474"/>
        <dbReference type="ChEBI" id="CHEBI:58173"/>
        <dbReference type="ChEBI" id="CHEBI:456216"/>
        <dbReference type="EC" id="6.3.2.2"/>
    </reaction>
</comment>
<dbReference type="HAMAP" id="MF_02034">
    <property type="entry name" value="EgtA"/>
    <property type="match status" value="1"/>
</dbReference>
<name>E3JB02_PSEI1</name>
<evidence type="ECO:0000313" key="7">
    <source>
        <dbReference type="EMBL" id="ADP84623.1"/>
    </source>
</evidence>
<dbReference type="EC" id="6.3.2.2" evidence="5"/>
<evidence type="ECO:0000256" key="5">
    <source>
        <dbReference type="HAMAP-Rule" id="MF_02034"/>
    </source>
</evidence>
<dbReference type="InterPro" id="IPR014746">
    <property type="entry name" value="Gln_synth/guanido_kin_cat_dom"/>
</dbReference>
<gene>
    <name evidence="5" type="primary">egtA</name>
    <name evidence="7" type="ordered locus">FraEuI1c_6653</name>
</gene>
<dbReference type="KEGG" id="fri:FraEuI1c_6653"/>
<dbReference type="FunCoup" id="E3JB02">
    <property type="interactions" value="197"/>
</dbReference>
<dbReference type="InterPro" id="IPR017809">
    <property type="entry name" value="EgtA_Actinobacteria"/>
</dbReference>
<dbReference type="EMBL" id="CP002299">
    <property type="protein sequence ID" value="ADP84623.1"/>
    <property type="molecule type" value="Genomic_DNA"/>
</dbReference>
<reference evidence="7 8" key="1">
    <citation type="submission" date="2010-10" db="EMBL/GenBank/DDBJ databases">
        <title>Complete sequence of Frankia sp. EuI1c.</title>
        <authorList>
            <consortium name="US DOE Joint Genome Institute"/>
            <person name="Lucas S."/>
            <person name="Copeland A."/>
            <person name="Lapidus A."/>
            <person name="Cheng J.-F."/>
            <person name="Bruce D."/>
            <person name="Goodwin L."/>
            <person name="Pitluck S."/>
            <person name="Chertkov O."/>
            <person name="Detter J.C."/>
            <person name="Han C."/>
            <person name="Tapia R."/>
            <person name="Land M."/>
            <person name="Hauser L."/>
            <person name="Jeffries C."/>
            <person name="Kyrpides N."/>
            <person name="Ivanova N."/>
            <person name="Mikhailova N."/>
            <person name="Beauchemin N."/>
            <person name="Sen A."/>
            <person name="Sur S.A."/>
            <person name="Gtari M."/>
            <person name="Wall L."/>
            <person name="Tisa L."/>
            <person name="Woyke T."/>
        </authorList>
    </citation>
    <scope>NUCLEOTIDE SEQUENCE [LARGE SCALE GENOMIC DNA]</scope>
    <source>
        <strain evidence="8">DSM 45817 / CECT 9037 / EuI1c</strain>
    </source>
</reference>
<dbReference type="NCBIfam" id="TIGR03444">
    <property type="entry name" value="EgtA_Cys_ligase"/>
    <property type="match status" value="1"/>
</dbReference>
<dbReference type="InterPro" id="IPR006336">
    <property type="entry name" value="GCS2"/>
</dbReference>
<dbReference type="AlphaFoldDB" id="E3JB02"/>
<dbReference type="GO" id="GO:0005524">
    <property type="term" value="F:ATP binding"/>
    <property type="evidence" value="ECO:0007669"/>
    <property type="project" value="UniProtKB-UniRule"/>
</dbReference>
<evidence type="ECO:0000256" key="4">
    <source>
        <dbReference type="ARBA" id="ARBA00048819"/>
    </source>
</evidence>
<comment type="similarity">
    <text evidence="5 6">Belongs to the glutamate--cysteine ligase type 2 family. EgtA subfamily.</text>
</comment>
<keyword evidence="2 5" id="KW-0547">Nucleotide-binding</keyword>
<sequence>MARRHTPEASTRPADDLGEVVERPADVHDFAERTMLADTAVGQVGIETEWFVVDRHSPDSPVAPERTRAALAGCGPDLPGGSRITFEPGGQFELSGPPLALPAALRAMSADLTAVRLRLADDGLLLAGLGADPLRAPRRLLTHSRYAAMEEFFQTGGFPAGPLMMCSTAALQVNLEAGPRSGWEDRWRLAHTLGPVLVAMFASSPVLAGRPTGQVSTRQGIWSDIDATRTTPVADAGTQFTTGGPAAEWARYLLDARLMLVRDGDDRYLPVRDGSTFADWVAGAGPVPRRPTVADLAYHASTVFPPVRPRGWLELRYLDAQSPALWPVAVTVAAALLDDPRAADTARDACAGVAGRWAEAAALGLAQPDLRTAALRCVMAVVEAAGRLGLSPALTAAVADFADTFVRRGQSPADAALASWRAGGASAVLLDATTWVELPQPI</sequence>
<dbReference type="PANTHER" id="PTHR34378">
    <property type="entry name" value="GLUTAMATE--CYSTEINE LIGASE, CHLOROPLASTIC"/>
    <property type="match status" value="1"/>
</dbReference>
<dbReference type="eggNOG" id="COG3572">
    <property type="taxonomic scope" value="Bacteria"/>
</dbReference>
<accession>E3JB02</accession>
<dbReference type="GO" id="GO:0004357">
    <property type="term" value="F:glutamate-cysteine ligase activity"/>
    <property type="evidence" value="ECO:0007669"/>
    <property type="project" value="UniProtKB-UniRule"/>
</dbReference>